<sequence length="42" mass="4380">MPSEGCHCLDADGIGRDGELLTAQVLYAGISMLRSVCPKNAS</sequence>
<protein>
    <submittedName>
        <fullName evidence="1">Uncharacterized protein</fullName>
    </submittedName>
</protein>
<name>A0A242N5V4_CABSO</name>
<comment type="caution">
    <text evidence="1">The sequence shown here is derived from an EMBL/GenBank/DDBJ whole genome shotgun (WGS) entry which is preliminary data.</text>
</comment>
<evidence type="ECO:0000313" key="1">
    <source>
        <dbReference type="EMBL" id="OTP79050.1"/>
    </source>
</evidence>
<evidence type="ECO:0000313" key="2">
    <source>
        <dbReference type="Proteomes" id="UP000195221"/>
    </source>
</evidence>
<dbReference type="EMBL" id="NBTZ01000016">
    <property type="protein sequence ID" value="OTP79050.1"/>
    <property type="molecule type" value="Genomic_DNA"/>
</dbReference>
<organism evidence="1 2">
    <name type="scientific">Caballeronia sordidicola</name>
    <name type="common">Burkholderia sordidicola</name>
    <dbReference type="NCBI Taxonomy" id="196367"/>
    <lineage>
        <taxon>Bacteria</taxon>
        <taxon>Pseudomonadati</taxon>
        <taxon>Pseudomonadota</taxon>
        <taxon>Betaproteobacteria</taxon>
        <taxon>Burkholderiales</taxon>
        <taxon>Burkholderiaceae</taxon>
        <taxon>Caballeronia</taxon>
    </lineage>
</organism>
<dbReference type="AlphaFoldDB" id="A0A242N5V4"/>
<proteinExistence type="predicted"/>
<dbReference type="Proteomes" id="UP000195221">
    <property type="component" value="Unassembled WGS sequence"/>
</dbReference>
<accession>A0A242N5V4</accession>
<gene>
    <name evidence="1" type="ORF">PAMC26577_02590</name>
</gene>
<reference evidence="1 2" key="1">
    <citation type="submission" date="2017-03" db="EMBL/GenBank/DDBJ databases">
        <title>Genome analysis of strain PAMC 26577.</title>
        <authorList>
            <person name="Oh H.-M."/>
            <person name="Yang J.-A."/>
        </authorList>
    </citation>
    <scope>NUCLEOTIDE SEQUENCE [LARGE SCALE GENOMIC DNA]</scope>
    <source>
        <strain evidence="1 2">PAMC 26577</strain>
    </source>
</reference>